<dbReference type="Proteomes" id="UP000030758">
    <property type="component" value="Unassembled WGS sequence"/>
</dbReference>
<sequence length="63" mass="6999">MWCRGGWTAVFEVFFGPDVSPEVSHMLQESMGHGKAGLSNLARMLTTWLDLPEDDLALFGMLV</sequence>
<reference evidence="1" key="1">
    <citation type="journal article" date="2014" name="Nat. Genet.">
        <title>Genome and transcriptome of the porcine whipworm Trichuris suis.</title>
        <authorList>
            <person name="Jex A.R."/>
            <person name="Nejsum P."/>
            <person name="Schwarz E.M."/>
            <person name="Hu L."/>
            <person name="Young N.D."/>
            <person name="Hall R.S."/>
            <person name="Korhonen P.K."/>
            <person name="Liao S."/>
            <person name="Thamsborg S."/>
            <person name="Xia J."/>
            <person name="Xu P."/>
            <person name="Wang S."/>
            <person name="Scheerlinck J.P."/>
            <person name="Hofmann A."/>
            <person name="Sternberg P.W."/>
            <person name="Wang J."/>
            <person name="Gasser R.B."/>
        </authorList>
    </citation>
    <scope>NUCLEOTIDE SEQUENCE [LARGE SCALE GENOMIC DNA]</scope>
    <source>
        <strain evidence="1">DCEP-RM93F</strain>
    </source>
</reference>
<protein>
    <submittedName>
        <fullName evidence="1">Uncharacterized protein</fullName>
    </submittedName>
</protein>
<name>A0A085NDR1_9BILA</name>
<accession>A0A085NDR1</accession>
<organism evidence="1">
    <name type="scientific">Trichuris suis</name>
    <name type="common">pig whipworm</name>
    <dbReference type="NCBI Taxonomy" id="68888"/>
    <lineage>
        <taxon>Eukaryota</taxon>
        <taxon>Metazoa</taxon>
        <taxon>Ecdysozoa</taxon>
        <taxon>Nematoda</taxon>
        <taxon>Enoplea</taxon>
        <taxon>Dorylaimia</taxon>
        <taxon>Trichinellida</taxon>
        <taxon>Trichuridae</taxon>
        <taxon>Trichuris</taxon>
    </lineage>
</organism>
<gene>
    <name evidence="1" type="ORF">M514_20284</name>
</gene>
<evidence type="ECO:0000313" key="1">
    <source>
        <dbReference type="EMBL" id="KFD67607.1"/>
    </source>
</evidence>
<dbReference type="EMBL" id="KL367513">
    <property type="protein sequence ID" value="KFD67607.1"/>
    <property type="molecule type" value="Genomic_DNA"/>
</dbReference>
<proteinExistence type="predicted"/>
<dbReference type="AlphaFoldDB" id="A0A085NDR1"/>